<keyword evidence="3" id="KW-1185">Reference proteome</keyword>
<accession>A0A9X2VQK7</accession>
<organism evidence="2 3">
    <name type="scientific">Umezawaea endophytica</name>
    <dbReference type="NCBI Taxonomy" id="1654476"/>
    <lineage>
        <taxon>Bacteria</taxon>
        <taxon>Bacillati</taxon>
        <taxon>Actinomycetota</taxon>
        <taxon>Actinomycetes</taxon>
        <taxon>Pseudonocardiales</taxon>
        <taxon>Pseudonocardiaceae</taxon>
        <taxon>Umezawaea</taxon>
    </lineage>
</organism>
<gene>
    <name evidence="2" type="ORF">NZH93_28955</name>
</gene>
<keyword evidence="1" id="KW-0472">Membrane</keyword>
<dbReference type="RefSeq" id="WP_259626390.1">
    <property type="nucleotide sequence ID" value="NZ_JANYMP010000015.1"/>
</dbReference>
<comment type="caution">
    <text evidence="2">The sequence shown here is derived from an EMBL/GenBank/DDBJ whole genome shotgun (WGS) entry which is preliminary data.</text>
</comment>
<evidence type="ECO:0000313" key="3">
    <source>
        <dbReference type="Proteomes" id="UP001141259"/>
    </source>
</evidence>
<keyword evidence="1" id="KW-0812">Transmembrane</keyword>
<feature type="transmembrane region" description="Helical" evidence="1">
    <location>
        <begin position="40"/>
        <end position="64"/>
    </location>
</feature>
<dbReference type="AlphaFoldDB" id="A0A9X2VQK7"/>
<evidence type="ECO:0000256" key="1">
    <source>
        <dbReference type="SAM" id="Phobius"/>
    </source>
</evidence>
<reference evidence="2" key="1">
    <citation type="submission" date="2022-08" db="EMBL/GenBank/DDBJ databases">
        <authorList>
            <person name="Tistechok S."/>
            <person name="Samborskyy M."/>
            <person name="Roman I."/>
        </authorList>
    </citation>
    <scope>NUCLEOTIDE SEQUENCE</scope>
    <source>
        <strain evidence="2">DSM 103496</strain>
    </source>
</reference>
<evidence type="ECO:0000313" key="2">
    <source>
        <dbReference type="EMBL" id="MCS7480905.1"/>
    </source>
</evidence>
<dbReference type="EMBL" id="JANYMP010000015">
    <property type="protein sequence ID" value="MCS7480905.1"/>
    <property type="molecule type" value="Genomic_DNA"/>
</dbReference>
<dbReference type="Proteomes" id="UP001141259">
    <property type="component" value="Unassembled WGS sequence"/>
</dbReference>
<protein>
    <submittedName>
        <fullName evidence="2">Uncharacterized protein</fullName>
    </submittedName>
</protein>
<name>A0A9X2VQK7_9PSEU</name>
<keyword evidence="1" id="KW-1133">Transmembrane helix</keyword>
<sequence>MNDNDIKGVLGSVFADEPPLRVHRDEVLRNGRTRLRRRRAAVLGGVVAVVAVAGFGASVLAGAVGGGRVEAAGVGCAVESVVPTVTTAPPKPCEPTTAERAEQLTAVLAEGHVVPAGLTAKTSGRRTHPDPLVFVPERAEYSASADLVTADGQTGTINVLVGGRGSNLSRAACDPPATCESRTVDGGDVQITKTPFGTAGEVLTMVVLLRADGTKVYASVSNVSTAAVAAGRKAETAPTIDRQPLTADELVKIVTLPGLRF</sequence>
<proteinExistence type="predicted"/>